<comment type="caution">
    <text evidence="3">The sequence shown here is derived from an EMBL/GenBank/DDBJ whole genome shotgun (WGS) entry which is preliminary data.</text>
</comment>
<reference evidence="3 4" key="1">
    <citation type="submission" date="2018-03" db="EMBL/GenBank/DDBJ databases">
        <title>Rhodobacter blasticus.</title>
        <authorList>
            <person name="Meyer T.E."/>
            <person name="Miller S."/>
            <person name="Lodha T."/>
            <person name="Gandham S."/>
            <person name="Chintalapati S."/>
            <person name="Chintalapati V.R."/>
        </authorList>
    </citation>
    <scope>NUCLEOTIDE SEQUENCE [LARGE SCALE GENOMIC DNA]</scope>
    <source>
        <strain evidence="3 4">DSM 2131</strain>
    </source>
</reference>
<dbReference type="Proteomes" id="UP000241362">
    <property type="component" value="Unassembled WGS sequence"/>
</dbReference>
<keyword evidence="4" id="KW-1185">Reference proteome</keyword>
<feature type="compositionally biased region" description="Gly residues" evidence="1">
    <location>
        <begin position="273"/>
        <end position="285"/>
    </location>
</feature>
<keyword evidence="3" id="KW-0255">Endonuclease</keyword>
<evidence type="ECO:0000313" key="3">
    <source>
        <dbReference type="EMBL" id="PTE15929.1"/>
    </source>
</evidence>
<proteinExistence type="predicted"/>
<dbReference type="InterPro" id="IPR003615">
    <property type="entry name" value="HNH_nuc"/>
</dbReference>
<gene>
    <name evidence="3" type="ORF">C5F44_02505</name>
</gene>
<organism evidence="3 4">
    <name type="scientific">Fuscovulum blasticum DSM 2131</name>
    <dbReference type="NCBI Taxonomy" id="1188250"/>
    <lineage>
        <taxon>Bacteria</taxon>
        <taxon>Pseudomonadati</taxon>
        <taxon>Pseudomonadota</taxon>
        <taxon>Alphaproteobacteria</taxon>
        <taxon>Rhodobacterales</taxon>
        <taxon>Paracoccaceae</taxon>
        <taxon>Pseudogemmobacter</taxon>
    </lineage>
</organism>
<feature type="compositionally biased region" description="Polar residues" evidence="1">
    <location>
        <begin position="220"/>
        <end position="230"/>
    </location>
</feature>
<dbReference type="AlphaFoldDB" id="A0A2T4JDE7"/>
<keyword evidence="3" id="KW-0378">Hydrolase</keyword>
<dbReference type="Pfam" id="PF13391">
    <property type="entry name" value="HNH_2"/>
    <property type="match status" value="1"/>
</dbReference>
<feature type="domain" description="HNH nuclease" evidence="2">
    <location>
        <begin position="351"/>
        <end position="402"/>
    </location>
</feature>
<evidence type="ECO:0000313" key="4">
    <source>
        <dbReference type="Proteomes" id="UP000241362"/>
    </source>
</evidence>
<keyword evidence="3" id="KW-0540">Nuclease</keyword>
<feature type="region of interest" description="Disordered" evidence="1">
    <location>
        <begin position="219"/>
        <end position="289"/>
    </location>
</feature>
<dbReference type="EMBL" id="PZKE01000002">
    <property type="protein sequence ID" value="PTE15929.1"/>
    <property type="molecule type" value="Genomic_DNA"/>
</dbReference>
<feature type="compositionally biased region" description="Low complexity" evidence="1">
    <location>
        <begin position="234"/>
        <end position="272"/>
    </location>
</feature>
<dbReference type="GO" id="GO:0004519">
    <property type="term" value="F:endonuclease activity"/>
    <property type="evidence" value="ECO:0007669"/>
    <property type="project" value="UniProtKB-KW"/>
</dbReference>
<accession>A0A2T4JDE7</accession>
<name>A0A2T4JDE7_FUSBL</name>
<evidence type="ECO:0000256" key="1">
    <source>
        <dbReference type="SAM" id="MobiDB-lite"/>
    </source>
</evidence>
<evidence type="ECO:0000259" key="2">
    <source>
        <dbReference type="Pfam" id="PF13391"/>
    </source>
</evidence>
<sequence length="451" mass="48969">MSFQAVQWILVVNYNATAHRAVYGRLSGESKYSKDYIQLPRRSEFIHDLGVAFPTLGAGAPSTPITYRWPSGHTDGKIFSESADRPHLAWGTNKPPAAWRMAPNPDKTTIETIPGDPNFVTALQADGEFLQLSLQSFGQPYLIAVKLFGDGNTLHLRVHVNNPTPNFQWADLKSAPGLVQNLAMSTTQNSAVRWHLFDSPQDPAVVFFDPDAKFSPWSKVGSSLPGNSRGTIAPSSSSSQGATTPSSGSGQGGTKPSSGSGQGANTQQPNGTQGSGGPSPSGGQGKRVPLSIDRDSLAEELNSSEEEVKEFEVLIDAGNFEAPDKEGVSKTRGSAQQAFAKRVKDNYGWRCALTGISSREFLIASHIVPWSVDKTIRLDPANGICLSVLVDRAFEYGYIYINDDYTVHILPSAIAGDVALEEYLRPFDGATLRMPSKQRPNLDYLRRRREL</sequence>
<protein>
    <submittedName>
        <fullName evidence="3">HNH endonuclease</fullName>
    </submittedName>
</protein>